<dbReference type="GO" id="GO:0003677">
    <property type="term" value="F:DNA binding"/>
    <property type="evidence" value="ECO:0007669"/>
    <property type="project" value="UniProtKB-KW"/>
</dbReference>
<dbReference type="SUPFAM" id="SSF88946">
    <property type="entry name" value="Sigma2 domain of RNA polymerase sigma factors"/>
    <property type="match status" value="1"/>
</dbReference>
<dbReference type="Proteomes" id="UP000184041">
    <property type="component" value="Unassembled WGS sequence"/>
</dbReference>
<dbReference type="Pfam" id="PF08281">
    <property type="entry name" value="Sigma70_r4_2"/>
    <property type="match status" value="1"/>
</dbReference>
<dbReference type="InterPro" id="IPR013325">
    <property type="entry name" value="RNA_pol_sigma_r2"/>
</dbReference>
<dbReference type="EMBL" id="FQUS01000003">
    <property type="protein sequence ID" value="SHE73415.1"/>
    <property type="molecule type" value="Genomic_DNA"/>
</dbReference>
<evidence type="ECO:0000256" key="2">
    <source>
        <dbReference type="ARBA" id="ARBA00023015"/>
    </source>
</evidence>
<dbReference type="AlphaFoldDB" id="A0A1M4VWW0"/>
<keyword evidence="4 6" id="KW-0238">DNA-binding</keyword>
<evidence type="ECO:0000256" key="6">
    <source>
        <dbReference type="RuleBase" id="RU000716"/>
    </source>
</evidence>
<comment type="similarity">
    <text evidence="1 6">Belongs to the sigma-70 factor family. ECF subfamily.</text>
</comment>
<evidence type="ECO:0000259" key="7">
    <source>
        <dbReference type="Pfam" id="PF04542"/>
    </source>
</evidence>
<organism evidence="9 10">
    <name type="scientific">Fodinibius roseus</name>
    <dbReference type="NCBI Taxonomy" id="1194090"/>
    <lineage>
        <taxon>Bacteria</taxon>
        <taxon>Pseudomonadati</taxon>
        <taxon>Balneolota</taxon>
        <taxon>Balneolia</taxon>
        <taxon>Balneolales</taxon>
        <taxon>Balneolaceae</taxon>
        <taxon>Fodinibius</taxon>
    </lineage>
</organism>
<dbReference type="InterPro" id="IPR014327">
    <property type="entry name" value="RNA_pol_sigma70_bacteroid"/>
</dbReference>
<dbReference type="InterPro" id="IPR014284">
    <property type="entry name" value="RNA_pol_sigma-70_dom"/>
</dbReference>
<sequence>MESAHRYNSLPADKVLVEQIRDNDREAFEKLFRKYYSSLQRFLWGYVTNQQVAEDLVQEVFVKVWENRYALNPDKKIKTYLYKIGRNLAIDHTRHRKIVRDWEEEQKALHSFSPADQAINEKLHNKLMLREVKQAIEALPKRRRLVFMLSRYEGMTYKEIAEELDISVNTVDTQICRALQTLRDKFSAFL</sequence>
<keyword evidence="5 6" id="KW-0804">Transcription</keyword>
<protein>
    <recommendedName>
        <fullName evidence="6">RNA polymerase sigma factor</fullName>
    </recommendedName>
</protein>
<dbReference type="PANTHER" id="PTHR43133">
    <property type="entry name" value="RNA POLYMERASE ECF-TYPE SIGMA FACTO"/>
    <property type="match status" value="1"/>
</dbReference>
<dbReference type="InterPro" id="IPR007627">
    <property type="entry name" value="RNA_pol_sigma70_r2"/>
</dbReference>
<proteinExistence type="inferred from homology"/>
<dbReference type="InterPro" id="IPR013249">
    <property type="entry name" value="RNA_pol_sigma70_r4_t2"/>
</dbReference>
<dbReference type="RefSeq" id="WP_170864273.1">
    <property type="nucleotide sequence ID" value="NZ_FQUS01000003.1"/>
</dbReference>
<keyword evidence="10" id="KW-1185">Reference proteome</keyword>
<dbReference type="Gene3D" id="1.10.1740.10">
    <property type="match status" value="1"/>
</dbReference>
<dbReference type="CDD" id="cd06171">
    <property type="entry name" value="Sigma70_r4"/>
    <property type="match status" value="1"/>
</dbReference>
<gene>
    <name evidence="9" type="ORF">SAMN05443144_10358</name>
</gene>
<dbReference type="Pfam" id="PF04542">
    <property type="entry name" value="Sigma70_r2"/>
    <property type="match status" value="1"/>
</dbReference>
<evidence type="ECO:0000256" key="1">
    <source>
        <dbReference type="ARBA" id="ARBA00010641"/>
    </source>
</evidence>
<keyword evidence="2 6" id="KW-0805">Transcription regulation</keyword>
<dbReference type="InterPro" id="IPR000838">
    <property type="entry name" value="RNA_pol_sigma70_ECF_CS"/>
</dbReference>
<dbReference type="GO" id="GO:0006352">
    <property type="term" value="P:DNA-templated transcription initiation"/>
    <property type="evidence" value="ECO:0007669"/>
    <property type="project" value="InterPro"/>
</dbReference>
<evidence type="ECO:0000256" key="5">
    <source>
        <dbReference type="ARBA" id="ARBA00023163"/>
    </source>
</evidence>
<dbReference type="GO" id="GO:0016987">
    <property type="term" value="F:sigma factor activity"/>
    <property type="evidence" value="ECO:0007669"/>
    <property type="project" value="UniProtKB-KW"/>
</dbReference>
<evidence type="ECO:0000259" key="8">
    <source>
        <dbReference type="Pfam" id="PF08281"/>
    </source>
</evidence>
<dbReference type="STRING" id="1194090.SAMN05443144_10358"/>
<dbReference type="InterPro" id="IPR039425">
    <property type="entry name" value="RNA_pol_sigma-70-like"/>
</dbReference>
<keyword evidence="3 6" id="KW-0731">Sigma factor</keyword>
<dbReference type="Gene3D" id="1.10.10.10">
    <property type="entry name" value="Winged helix-like DNA-binding domain superfamily/Winged helix DNA-binding domain"/>
    <property type="match status" value="1"/>
</dbReference>
<dbReference type="NCBIfam" id="TIGR02985">
    <property type="entry name" value="Sig70_bacteroi1"/>
    <property type="match status" value="1"/>
</dbReference>
<evidence type="ECO:0000313" key="9">
    <source>
        <dbReference type="EMBL" id="SHE73415.1"/>
    </source>
</evidence>
<dbReference type="InterPro" id="IPR013324">
    <property type="entry name" value="RNA_pol_sigma_r3/r4-like"/>
</dbReference>
<evidence type="ECO:0000256" key="3">
    <source>
        <dbReference type="ARBA" id="ARBA00023082"/>
    </source>
</evidence>
<dbReference type="PROSITE" id="PS01063">
    <property type="entry name" value="SIGMA70_ECF"/>
    <property type="match status" value="1"/>
</dbReference>
<feature type="domain" description="RNA polymerase sigma factor 70 region 4 type 2" evidence="8">
    <location>
        <begin position="130"/>
        <end position="182"/>
    </location>
</feature>
<reference evidence="9 10" key="1">
    <citation type="submission" date="2016-11" db="EMBL/GenBank/DDBJ databases">
        <authorList>
            <person name="Jaros S."/>
            <person name="Januszkiewicz K."/>
            <person name="Wedrychowicz H."/>
        </authorList>
    </citation>
    <scope>NUCLEOTIDE SEQUENCE [LARGE SCALE GENOMIC DNA]</scope>
    <source>
        <strain evidence="9 10">DSM 21986</strain>
    </source>
</reference>
<dbReference type="SUPFAM" id="SSF88659">
    <property type="entry name" value="Sigma3 and sigma4 domains of RNA polymerase sigma factors"/>
    <property type="match status" value="1"/>
</dbReference>
<name>A0A1M4VWW0_9BACT</name>
<evidence type="ECO:0000313" key="10">
    <source>
        <dbReference type="Proteomes" id="UP000184041"/>
    </source>
</evidence>
<dbReference type="NCBIfam" id="TIGR02937">
    <property type="entry name" value="sigma70-ECF"/>
    <property type="match status" value="1"/>
</dbReference>
<feature type="domain" description="RNA polymerase sigma-70 region 2" evidence="7">
    <location>
        <begin position="31"/>
        <end position="97"/>
    </location>
</feature>
<evidence type="ECO:0000256" key="4">
    <source>
        <dbReference type="ARBA" id="ARBA00023125"/>
    </source>
</evidence>
<dbReference type="InterPro" id="IPR036388">
    <property type="entry name" value="WH-like_DNA-bd_sf"/>
</dbReference>
<dbReference type="PANTHER" id="PTHR43133:SF46">
    <property type="entry name" value="RNA POLYMERASE SIGMA-70 FACTOR ECF SUBFAMILY"/>
    <property type="match status" value="1"/>
</dbReference>
<accession>A0A1M4VWW0</accession>